<dbReference type="EC" id="1.3.5.1" evidence="3"/>
<comment type="cofactor">
    <cofactor evidence="1">
        <name>[3Fe-4S] cluster</name>
        <dbReference type="ChEBI" id="CHEBI:21137"/>
    </cofactor>
</comment>
<dbReference type="RefSeq" id="WP_113934791.1">
    <property type="nucleotide sequence ID" value="NZ_JACCEU010000002.1"/>
</dbReference>
<dbReference type="Pfam" id="PF13085">
    <property type="entry name" value="Fer2_3"/>
    <property type="match status" value="1"/>
</dbReference>
<organism evidence="6 7">
    <name type="scientific">Eoetvoesiella caeni</name>
    <dbReference type="NCBI Taxonomy" id="645616"/>
    <lineage>
        <taxon>Bacteria</taxon>
        <taxon>Pseudomonadati</taxon>
        <taxon>Pseudomonadota</taxon>
        <taxon>Betaproteobacteria</taxon>
        <taxon>Burkholderiales</taxon>
        <taxon>Alcaligenaceae</taxon>
        <taxon>Eoetvoesiella</taxon>
    </lineage>
</organism>
<dbReference type="Gene3D" id="3.10.20.30">
    <property type="match status" value="1"/>
</dbReference>
<keyword evidence="7" id="KW-1185">Reference proteome</keyword>
<protein>
    <recommendedName>
        <fullName evidence="3">succinate dehydrogenase</fullName>
        <ecNumber evidence="3">1.3.5.1</ecNumber>
    </recommendedName>
</protein>
<dbReference type="GO" id="GO:0008177">
    <property type="term" value="F:succinate dehydrogenase (quinone) activity"/>
    <property type="evidence" value="ECO:0007669"/>
    <property type="project" value="UniProtKB-EC"/>
</dbReference>
<dbReference type="AlphaFoldDB" id="A0A366H279"/>
<dbReference type="Proteomes" id="UP000253628">
    <property type="component" value="Unassembled WGS sequence"/>
</dbReference>
<comment type="cofactor">
    <cofactor evidence="4">
        <name>[2Fe-2S] cluster</name>
        <dbReference type="ChEBI" id="CHEBI:190135"/>
    </cofactor>
</comment>
<dbReference type="InterPro" id="IPR036010">
    <property type="entry name" value="2Fe-2S_ferredoxin-like_sf"/>
</dbReference>
<dbReference type="GO" id="GO:0009055">
    <property type="term" value="F:electron transfer activity"/>
    <property type="evidence" value="ECO:0007669"/>
    <property type="project" value="InterPro"/>
</dbReference>
<dbReference type="GO" id="GO:0051536">
    <property type="term" value="F:iron-sulfur cluster binding"/>
    <property type="evidence" value="ECO:0007669"/>
    <property type="project" value="InterPro"/>
</dbReference>
<evidence type="ECO:0000313" key="6">
    <source>
        <dbReference type="EMBL" id="RBP36002.1"/>
    </source>
</evidence>
<evidence type="ECO:0000313" key="7">
    <source>
        <dbReference type="Proteomes" id="UP000253628"/>
    </source>
</evidence>
<reference evidence="6 7" key="1">
    <citation type="submission" date="2018-06" db="EMBL/GenBank/DDBJ databases">
        <title>Genomic Encyclopedia of Type Strains, Phase IV (KMG-IV): sequencing the most valuable type-strain genomes for metagenomic binning, comparative biology and taxonomic classification.</title>
        <authorList>
            <person name="Goeker M."/>
        </authorList>
    </citation>
    <scope>NUCLEOTIDE SEQUENCE [LARGE SCALE GENOMIC DNA]</scope>
    <source>
        <strain evidence="6 7">DSM 25520</strain>
    </source>
</reference>
<dbReference type="EMBL" id="QNRQ01000014">
    <property type="protein sequence ID" value="RBP36002.1"/>
    <property type="molecule type" value="Genomic_DNA"/>
</dbReference>
<dbReference type="InterPro" id="IPR025192">
    <property type="entry name" value="Succ_DH/fum_Rdtase_N"/>
</dbReference>
<sequence length="124" mass="13535">MSTEDKPTMICLDVQRGVGAGATRVQRYELPVGAADSLLDGLRWVRENLDDTLAVRYSCINANACKECMVLLDGKVVYACMARMQPGATHTVAPLANKARIRDLISQIAPVKERLGGQEDDDDL</sequence>
<dbReference type="InterPro" id="IPR012675">
    <property type="entry name" value="Beta-grasp_dom_sf"/>
</dbReference>
<feature type="domain" description="Succinate dehydogenase/fumarate reductase N-terminal" evidence="5">
    <location>
        <begin position="21"/>
        <end position="109"/>
    </location>
</feature>
<dbReference type="OrthoDB" id="9804391at2"/>
<evidence type="ECO:0000256" key="4">
    <source>
        <dbReference type="ARBA" id="ARBA00034078"/>
    </source>
</evidence>
<gene>
    <name evidence="6" type="ORF">DFR37_11457</name>
</gene>
<evidence type="ECO:0000259" key="5">
    <source>
        <dbReference type="Pfam" id="PF13085"/>
    </source>
</evidence>
<evidence type="ECO:0000256" key="1">
    <source>
        <dbReference type="ARBA" id="ARBA00001927"/>
    </source>
</evidence>
<evidence type="ECO:0000256" key="3">
    <source>
        <dbReference type="ARBA" id="ARBA00012792"/>
    </source>
</evidence>
<name>A0A366H279_9BURK</name>
<evidence type="ECO:0000256" key="2">
    <source>
        <dbReference type="ARBA" id="ARBA00009433"/>
    </source>
</evidence>
<accession>A0A366H279</accession>
<proteinExistence type="inferred from homology"/>
<comment type="similarity">
    <text evidence="2">Belongs to the succinate dehydrogenase/fumarate reductase iron-sulfur protein family.</text>
</comment>
<dbReference type="SUPFAM" id="SSF54292">
    <property type="entry name" value="2Fe-2S ferredoxin-like"/>
    <property type="match status" value="1"/>
</dbReference>
<comment type="caution">
    <text evidence="6">The sequence shown here is derived from an EMBL/GenBank/DDBJ whole genome shotgun (WGS) entry which is preliminary data.</text>
</comment>